<dbReference type="SUPFAM" id="SSF56801">
    <property type="entry name" value="Acetyl-CoA synthetase-like"/>
    <property type="match status" value="1"/>
</dbReference>
<dbReference type="PANTHER" id="PTHR24095">
    <property type="entry name" value="ACETYL-COENZYME A SYNTHETASE"/>
    <property type="match status" value="1"/>
</dbReference>
<name>T1BFN7_9ZZZZ</name>
<dbReference type="EMBL" id="AUZY01003782">
    <property type="protein sequence ID" value="EQD67378.1"/>
    <property type="molecule type" value="Genomic_DNA"/>
</dbReference>
<evidence type="ECO:0000313" key="2">
    <source>
        <dbReference type="EMBL" id="EQD67378.1"/>
    </source>
</evidence>
<dbReference type="PROSITE" id="PS00455">
    <property type="entry name" value="AMP_BINDING"/>
    <property type="match status" value="1"/>
</dbReference>
<protein>
    <submittedName>
        <fullName evidence="2">Acetyl-CoA synthetase</fullName>
    </submittedName>
</protein>
<dbReference type="Pfam" id="PF00501">
    <property type="entry name" value="AMP-binding"/>
    <property type="match status" value="1"/>
</dbReference>
<comment type="caution">
    <text evidence="2">The sequence shown here is derived from an EMBL/GenBank/DDBJ whole genome shotgun (WGS) entry which is preliminary data.</text>
</comment>
<dbReference type="InterPro" id="IPR000873">
    <property type="entry name" value="AMP-dep_synth/lig_dom"/>
</dbReference>
<proteinExistence type="predicted"/>
<dbReference type="PANTHER" id="PTHR24095:SF14">
    <property type="entry name" value="ACETYL-COENZYME A SYNTHETASE 1"/>
    <property type="match status" value="1"/>
</dbReference>
<sequence length="399" mass="44106">RHLDRYRNKAALIFVSEDEAEPTQVITYQELWVRVNEMSALLRDFCGLKTGDRITIHMPMTAELPITMLACARLGIIHSVVFGGFSGEACGARIVDSGSRVLVTMDGYYRSGKVLDHKANADVAVRKAAEEGTRVEKVLVWRRFRDRSASPTPLVDGRDFVVGDVLPQFRGHRVDPVSMPAEAPLFLMYTSGSTGKPKGCQHSTGGYLAYVAGTSRFIQDIHPTDVYWCMADIGWITGHSYIVYGPLALAATSVLYEGVPTFPDAGRPWRIAERLGVNIFHTSPTAIRALRKMGPEEPKKYQYSFKCMTTVGEPIEPEAWRWYYDVVGRGEATVTDTWWQTETGGILCSTKPALDPMKPGSAGPPMPGIYPIVYDEAGQEIPRGTGRAGNICIRNPWPG</sequence>
<feature type="domain" description="AMP-dependent synthetase/ligase" evidence="1">
    <location>
        <begin position="3"/>
        <end position="397"/>
    </location>
</feature>
<dbReference type="AlphaFoldDB" id="T1BFN7"/>
<dbReference type="InterPro" id="IPR020845">
    <property type="entry name" value="AMP-binding_CS"/>
</dbReference>
<organism evidence="2">
    <name type="scientific">mine drainage metagenome</name>
    <dbReference type="NCBI Taxonomy" id="410659"/>
    <lineage>
        <taxon>unclassified sequences</taxon>
        <taxon>metagenomes</taxon>
        <taxon>ecological metagenomes</taxon>
    </lineage>
</organism>
<feature type="non-terminal residue" evidence="2">
    <location>
        <position position="399"/>
    </location>
</feature>
<dbReference type="GO" id="GO:0003987">
    <property type="term" value="F:acetate-CoA ligase activity"/>
    <property type="evidence" value="ECO:0007669"/>
    <property type="project" value="TreeGrafter"/>
</dbReference>
<feature type="non-terminal residue" evidence="2">
    <location>
        <position position="1"/>
    </location>
</feature>
<dbReference type="Gene3D" id="3.40.50.12780">
    <property type="entry name" value="N-terminal domain of ligase-like"/>
    <property type="match status" value="1"/>
</dbReference>
<dbReference type="GO" id="GO:0006085">
    <property type="term" value="P:acetyl-CoA biosynthetic process"/>
    <property type="evidence" value="ECO:0007669"/>
    <property type="project" value="TreeGrafter"/>
</dbReference>
<reference evidence="2" key="2">
    <citation type="journal article" date="2014" name="ISME J.">
        <title>Microbial stratification in low pH oxic and suboxic macroscopic growths along an acid mine drainage.</title>
        <authorList>
            <person name="Mendez-Garcia C."/>
            <person name="Mesa V."/>
            <person name="Sprenger R.R."/>
            <person name="Richter M."/>
            <person name="Diez M.S."/>
            <person name="Solano J."/>
            <person name="Bargiela R."/>
            <person name="Golyshina O.V."/>
            <person name="Manteca A."/>
            <person name="Ramos J.L."/>
            <person name="Gallego J.R."/>
            <person name="Llorente I."/>
            <person name="Martins Dos Santos V.A."/>
            <person name="Jensen O.N."/>
            <person name="Pelaez A.I."/>
            <person name="Sanchez J."/>
            <person name="Ferrer M."/>
        </authorList>
    </citation>
    <scope>NUCLEOTIDE SEQUENCE</scope>
</reference>
<accession>T1BFN7</accession>
<dbReference type="InterPro" id="IPR042099">
    <property type="entry name" value="ANL_N_sf"/>
</dbReference>
<gene>
    <name evidence="2" type="ORF">B1B_05955</name>
</gene>
<reference evidence="2" key="1">
    <citation type="submission" date="2013-08" db="EMBL/GenBank/DDBJ databases">
        <authorList>
            <person name="Mendez C."/>
            <person name="Richter M."/>
            <person name="Ferrer M."/>
            <person name="Sanchez J."/>
        </authorList>
    </citation>
    <scope>NUCLEOTIDE SEQUENCE</scope>
</reference>
<evidence type="ECO:0000259" key="1">
    <source>
        <dbReference type="Pfam" id="PF00501"/>
    </source>
</evidence>